<dbReference type="PANTHER" id="PTHR34287:SF2">
    <property type="match status" value="1"/>
</dbReference>
<comment type="caution">
    <text evidence="2">The sequence shown here is derived from an EMBL/GenBank/DDBJ whole genome shotgun (WGS) entry which is preliminary data.</text>
</comment>
<dbReference type="AlphaFoldDB" id="A0A2P5CUA8"/>
<dbReference type="Proteomes" id="UP000237105">
    <property type="component" value="Unassembled WGS sequence"/>
</dbReference>
<reference evidence="3" key="1">
    <citation type="submission" date="2016-06" db="EMBL/GenBank/DDBJ databases">
        <title>Parallel loss of symbiosis genes in relatives of nitrogen-fixing non-legume Parasponia.</title>
        <authorList>
            <person name="Van Velzen R."/>
            <person name="Holmer R."/>
            <person name="Bu F."/>
            <person name="Rutten L."/>
            <person name="Van Zeijl A."/>
            <person name="Liu W."/>
            <person name="Santuari L."/>
            <person name="Cao Q."/>
            <person name="Sharma T."/>
            <person name="Shen D."/>
            <person name="Roswanjaya Y."/>
            <person name="Wardhani T."/>
            <person name="Kalhor M.S."/>
            <person name="Jansen J."/>
            <person name="Van den Hoogen J."/>
            <person name="Gungor B."/>
            <person name="Hartog M."/>
            <person name="Hontelez J."/>
            <person name="Verver J."/>
            <person name="Yang W.-C."/>
            <person name="Schijlen E."/>
            <person name="Repin R."/>
            <person name="Schilthuizen M."/>
            <person name="Schranz E."/>
            <person name="Heidstra R."/>
            <person name="Miyata K."/>
            <person name="Fedorova E."/>
            <person name="Kohlen W."/>
            <person name="Bisseling T."/>
            <person name="Smit S."/>
            <person name="Geurts R."/>
        </authorList>
    </citation>
    <scope>NUCLEOTIDE SEQUENCE [LARGE SCALE GENOMIC DNA]</scope>
    <source>
        <strain evidence="3">cv. WU1-14</strain>
    </source>
</reference>
<dbReference type="EMBL" id="JXTB01000094">
    <property type="protein sequence ID" value="PON64627.1"/>
    <property type="molecule type" value="Genomic_DNA"/>
</dbReference>
<organism evidence="2 3">
    <name type="scientific">Parasponia andersonii</name>
    <name type="common">Sponia andersonii</name>
    <dbReference type="NCBI Taxonomy" id="3476"/>
    <lineage>
        <taxon>Eukaryota</taxon>
        <taxon>Viridiplantae</taxon>
        <taxon>Streptophyta</taxon>
        <taxon>Embryophyta</taxon>
        <taxon>Tracheophyta</taxon>
        <taxon>Spermatophyta</taxon>
        <taxon>Magnoliopsida</taxon>
        <taxon>eudicotyledons</taxon>
        <taxon>Gunneridae</taxon>
        <taxon>Pentapetalae</taxon>
        <taxon>rosids</taxon>
        <taxon>fabids</taxon>
        <taxon>Rosales</taxon>
        <taxon>Cannabaceae</taxon>
        <taxon>Parasponia</taxon>
    </lineage>
</organism>
<feature type="region of interest" description="Disordered" evidence="1">
    <location>
        <begin position="1"/>
        <end position="22"/>
    </location>
</feature>
<dbReference type="OrthoDB" id="686565at2759"/>
<protein>
    <submittedName>
        <fullName evidence="2">Uncharacterized protein</fullName>
    </submittedName>
</protein>
<evidence type="ECO:0000313" key="3">
    <source>
        <dbReference type="Proteomes" id="UP000237105"/>
    </source>
</evidence>
<name>A0A2P5CUA8_PARAD</name>
<evidence type="ECO:0000256" key="1">
    <source>
        <dbReference type="SAM" id="MobiDB-lite"/>
    </source>
</evidence>
<gene>
    <name evidence="2" type="ORF">PanWU01x14_123390</name>
</gene>
<proteinExistence type="predicted"/>
<accession>A0A2P5CUA8</accession>
<evidence type="ECO:0000313" key="2">
    <source>
        <dbReference type="EMBL" id="PON64627.1"/>
    </source>
</evidence>
<keyword evidence="3" id="KW-1185">Reference proteome</keyword>
<dbReference type="PANTHER" id="PTHR34287">
    <property type="entry name" value="OS06G0551500 PROTEIN-RELATED"/>
    <property type="match status" value="1"/>
</dbReference>
<sequence>MSGSETSSANAPSSSSHFSSGNFSPLRVQFVAKSTSDGILNKFFDATEFDFDYEQSGLWSPPVKCSVFLSSPGRIFTDQEMLDKLRTLMEAHSGRRHKISFCDPFQSHLIISR</sequence>